<evidence type="ECO:0000313" key="8">
    <source>
        <dbReference type="EMBL" id="KAK3287520.1"/>
    </source>
</evidence>
<dbReference type="PRINTS" id="PR00973">
    <property type="entry name" value="RIBOSOMALS17"/>
</dbReference>
<name>A0AAE0H0D3_9CHLO</name>
<dbReference type="GO" id="GO:0005840">
    <property type="term" value="C:ribosome"/>
    <property type="evidence" value="ECO:0007669"/>
    <property type="project" value="UniProtKB-KW"/>
</dbReference>
<dbReference type="PANTHER" id="PTHR10744">
    <property type="entry name" value="40S RIBOSOMAL PROTEIN S11 FAMILY MEMBER"/>
    <property type="match status" value="1"/>
</dbReference>
<dbReference type="NCBIfam" id="NF004123">
    <property type="entry name" value="PRK05610.1"/>
    <property type="match status" value="1"/>
</dbReference>
<evidence type="ECO:0000256" key="6">
    <source>
        <dbReference type="ARBA" id="ARBA00023274"/>
    </source>
</evidence>
<comment type="caution">
    <text evidence="8">The sequence shown here is derived from an EMBL/GenBank/DDBJ whole genome shotgun (WGS) entry which is preliminary data.</text>
</comment>
<gene>
    <name evidence="8" type="ORF">CYMTET_4966</name>
</gene>
<evidence type="ECO:0000256" key="4">
    <source>
        <dbReference type="ARBA" id="ARBA00022884"/>
    </source>
</evidence>
<dbReference type="SUPFAM" id="SSF50249">
    <property type="entry name" value="Nucleic acid-binding proteins"/>
    <property type="match status" value="1"/>
</dbReference>
<dbReference type="EMBL" id="LGRX02000810">
    <property type="protein sequence ID" value="KAK3287520.1"/>
    <property type="molecule type" value="Genomic_DNA"/>
</dbReference>
<dbReference type="InterPro" id="IPR000266">
    <property type="entry name" value="Ribosomal_uS17"/>
</dbReference>
<dbReference type="InterPro" id="IPR012340">
    <property type="entry name" value="NA-bd_OB-fold"/>
</dbReference>
<dbReference type="Pfam" id="PF00366">
    <property type="entry name" value="Ribosomal_S17"/>
    <property type="match status" value="1"/>
</dbReference>
<keyword evidence="3" id="KW-0699">rRNA-binding</keyword>
<keyword evidence="4" id="KW-0694">RNA-binding</keyword>
<evidence type="ECO:0000256" key="1">
    <source>
        <dbReference type="ARBA" id="ARBA00002932"/>
    </source>
</evidence>
<dbReference type="CDD" id="cd00364">
    <property type="entry name" value="Ribosomal_uS17"/>
    <property type="match status" value="1"/>
</dbReference>
<evidence type="ECO:0000313" key="9">
    <source>
        <dbReference type="Proteomes" id="UP001190700"/>
    </source>
</evidence>
<dbReference type="GO" id="GO:0006412">
    <property type="term" value="P:translation"/>
    <property type="evidence" value="ECO:0007669"/>
    <property type="project" value="InterPro"/>
</dbReference>
<accession>A0AAE0H0D3</accession>
<evidence type="ECO:0000256" key="3">
    <source>
        <dbReference type="ARBA" id="ARBA00022730"/>
    </source>
</evidence>
<dbReference type="GO" id="GO:1990904">
    <property type="term" value="C:ribonucleoprotein complex"/>
    <property type="evidence" value="ECO:0007669"/>
    <property type="project" value="UniProtKB-KW"/>
</dbReference>
<dbReference type="Gene3D" id="2.40.50.140">
    <property type="entry name" value="Nucleic acid-binding proteins"/>
    <property type="match status" value="1"/>
</dbReference>
<dbReference type="GO" id="GO:0005739">
    <property type="term" value="C:mitochondrion"/>
    <property type="evidence" value="ECO:0007669"/>
    <property type="project" value="TreeGrafter"/>
</dbReference>
<dbReference type="InterPro" id="IPR019984">
    <property type="entry name" value="Ribosomal_uS17_bact/chlr"/>
</dbReference>
<reference evidence="8 9" key="1">
    <citation type="journal article" date="2015" name="Genome Biol. Evol.">
        <title>Comparative Genomics of a Bacterivorous Green Alga Reveals Evolutionary Causalities and Consequences of Phago-Mixotrophic Mode of Nutrition.</title>
        <authorList>
            <person name="Burns J.A."/>
            <person name="Paasch A."/>
            <person name="Narechania A."/>
            <person name="Kim E."/>
        </authorList>
    </citation>
    <scope>NUCLEOTIDE SEQUENCE [LARGE SCALE GENOMIC DNA]</scope>
    <source>
        <strain evidence="8 9">PLY_AMNH</strain>
    </source>
</reference>
<comment type="similarity">
    <text evidence="2">Belongs to the universal ribosomal protein uS17 family.</text>
</comment>
<proteinExistence type="inferred from homology"/>
<protein>
    <recommendedName>
        <fullName evidence="7">Small ribosomal subunit protein uS17c</fullName>
    </recommendedName>
</protein>
<keyword evidence="6" id="KW-0687">Ribonucleoprotein</keyword>
<keyword evidence="5" id="KW-0689">Ribosomal protein</keyword>
<evidence type="ECO:0000256" key="7">
    <source>
        <dbReference type="ARBA" id="ARBA00035251"/>
    </source>
</evidence>
<evidence type="ECO:0000256" key="2">
    <source>
        <dbReference type="ARBA" id="ARBA00010254"/>
    </source>
</evidence>
<keyword evidence="9" id="KW-1185">Reference proteome</keyword>
<dbReference type="HAMAP" id="MF_01345_B">
    <property type="entry name" value="Ribosomal_uS17_B"/>
    <property type="match status" value="1"/>
</dbReference>
<dbReference type="GO" id="GO:0003735">
    <property type="term" value="F:structural constituent of ribosome"/>
    <property type="evidence" value="ECO:0007669"/>
    <property type="project" value="InterPro"/>
</dbReference>
<dbReference type="NCBIfam" id="TIGR03635">
    <property type="entry name" value="uS17_bact"/>
    <property type="match status" value="1"/>
</dbReference>
<dbReference type="GO" id="GO:0019843">
    <property type="term" value="F:rRNA binding"/>
    <property type="evidence" value="ECO:0007669"/>
    <property type="project" value="UniProtKB-KW"/>
</dbReference>
<comment type="function">
    <text evidence="1">One of the primary rRNA binding proteins, it binds specifically to the 5'-end of 16S ribosomal RNA.</text>
</comment>
<dbReference type="Proteomes" id="UP001190700">
    <property type="component" value="Unassembled WGS sequence"/>
</dbReference>
<dbReference type="AlphaFoldDB" id="A0AAE0H0D3"/>
<sequence length="192" mass="21257">MNGLKEKEKNTSRLIGIGIGSHCTKWTGGRLEVKKNIARFEILTANGGVKTCGLSVYLINMTRKLVGMVVSDKMQKTVSVLVTRWTQHAQYRKVIRKTSKIMAHDQEDVCRIGDEVEIHSCRPLSKNKAWTVAEVLKKARIFIPGDTKNRPPLYVPDESGSSPSLFASQAVPAATVPANRLWTWVANGVPSN</sequence>
<dbReference type="PANTHER" id="PTHR10744:SF1">
    <property type="entry name" value="SMALL RIBOSOMAL SUBUNIT PROTEIN US17M"/>
    <property type="match status" value="1"/>
</dbReference>
<organism evidence="8 9">
    <name type="scientific">Cymbomonas tetramitiformis</name>
    <dbReference type="NCBI Taxonomy" id="36881"/>
    <lineage>
        <taxon>Eukaryota</taxon>
        <taxon>Viridiplantae</taxon>
        <taxon>Chlorophyta</taxon>
        <taxon>Pyramimonadophyceae</taxon>
        <taxon>Pyramimonadales</taxon>
        <taxon>Pyramimonadaceae</taxon>
        <taxon>Cymbomonas</taxon>
    </lineage>
</organism>
<evidence type="ECO:0000256" key="5">
    <source>
        <dbReference type="ARBA" id="ARBA00022980"/>
    </source>
</evidence>